<dbReference type="InterPro" id="IPR033966">
    <property type="entry name" value="RuBisCO"/>
</dbReference>
<evidence type="ECO:0000259" key="1">
    <source>
        <dbReference type="Pfam" id="PF00016"/>
    </source>
</evidence>
<dbReference type="InterPro" id="IPR036422">
    <property type="entry name" value="RuBisCO_lsu_N_sf"/>
</dbReference>
<evidence type="ECO:0000313" key="4">
    <source>
        <dbReference type="EMBL" id="CAB4721972.1"/>
    </source>
</evidence>
<evidence type="ECO:0000313" key="5">
    <source>
        <dbReference type="EMBL" id="CAB4769584.1"/>
    </source>
</evidence>
<dbReference type="EMBL" id="CAEZYM010000004">
    <property type="protein sequence ID" value="CAB4721972.1"/>
    <property type="molecule type" value="Genomic_DNA"/>
</dbReference>
<dbReference type="EMBL" id="CAFBOC010000024">
    <property type="protein sequence ID" value="CAB4986302.1"/>
    <property type="molecule type" value="Genomic_DNA"/>
</dbReference>
<dbReference type="PANTHER" id="PTHR42704">
    <property type="entry name" value="RIBULOSE BISPHOSPHATE CARBOXYLASE"/>
    <property type="match status" value="1"/>
</dbReference>
<sequence length="370" mass="39756">MNDRIAITYSILGDQAKEIAEAIRVEQSIEFPFDLASERIQQEVVGQIESISAPINNRTQVVISYDQRVVGAELPQLLNVLWGNVSLIPGVRITDLVIPDSLLNTFKGPRFGIAGLRTFFNAPDRPLITTALKPMGSSVSELAQMATTLASAGFDIIKDDHSLANQPWARWRERVEAVAIAVREANAKSGHKTLYAPSLNLPADQIFNAAQEAKSLGAGALLLLPGISGFDAMRAIAHDDSIGLPIQAHPSMLGSMLTSGEQGVAHPIVLGTLMRIAGADISIFPNFSGRFSFTKQECLSITDAAQSQLGNLKSMWVAPAGGMSLDRIPQMREIYGSALALLIGGALSRGSLAENAKAMVEMVEINKKNW</sequence>
<dbReference type="SUPFAM" id="SSF51649">
    <property type="entry name" value="RuBisCo, C-terminal domain"/>
    <property type="match status" value="1"/>
</dbReference>
<gene>
    <name evidence="3" type="ORF">UFOPK2510_00176</name>
    <name evidence="4" type="ORF">UFOPK2718_00560</name>
    <name evidence="5" type="ORF">UFOPK2936_00100</name>
    <name evidence="6" type="ORF">UFOPK3174_00113</name>
    <name evidence="7" type="ORF">UFOPK3328_00561</name>
    <name evidence="8" type="ORF">UFOPK3779_00596</name>
    <name evidence="9" type="ORF">UFOPK3913_01496</name>
    <name evidence="2" type="ORF">UFOPK4107_00995</name>
    <name evidence="10" type="ORF">UFOPK4403_00329</name>
</gene>
<evidence type="ECO:0000313" key="7">
    <source>
        <dbReference type="EMBL" id="CAB4862424.1"/>
    </source>
</evidence>
<dbReference type="SFLD" id="SFLDS00014">
    <property type="entry name" value="RuBisCO"/>
    <property type="match status" value="1"/>
</dbReference>
<dbReference type="EMBL" id="CAFBNH010000003">
    <property type="protein sequence ID" value="CAB4941971.1"/>
    <property type="molecule type" value="Genomic_DNA"/>
</dbReference>
<evidence type="ECO:0000313" key="8">
    <source>
        <dbReference type="EMBL" id="CAB4941971.1"/>
    </source>
</evidence>
<dbReference type="EMBL" id="CAFABH010000001">
    <property type="protein sequence ID" value="CAB4819295.1"/>
    <property type="molecule type" value="Genomic_DNA"/>
</dbReference>
<dbReference type="EMBL" id="CAFBQX010000001">
    <property type="protein sequence ID" value="CAB5070229.1"/>
    <property type="molecule type" value="Genomic_DNA"/>
</dbReference>
<feature type="domain" description="Ribulose bisphosphate carboxylase large subunit C-terminal" evidence="1">
    <location>
        <begin position="112"/>
        <end position="280"/>
    </location>
</feature>
<name>A0A6J5ZHU0_9ZZZZ</name>
<evidence type="ECO:0000313" key="6">
    <source>
        <dbReference type="EMBL" id="CAB4819295.1"/>
    </source>
</evidence>
<dbReference type="PANTHER" id="PTHR42704:SF17">
    <property type="entry name" value="RIBULOSE BISPHOSPHATE CARBOXYLASE LARGE CHAIN"/>
    <property type="match status" value="1"/>
</dbReference>
<dbReference type="SFLD" id="SFLDG00301">
    <property type="entry name" value="RuBisCO-like_proteins"/>
    <property type="match status" value="1"/>
</dbReference>
<dbReference type="SUPFAM" id="SSF54966">
    <property type="entry name" value="RuBisCO, large subunit, small (N-terminal) domain"/>
    <property type="match status" value="1"/>
</dbReference>
<protein>
    <submittedName>
        <fullName evidence="2">Unannotated protein</fullName>
    </submittedName>
</protein>
<dbReference type="InterPro" id="IPR000685">
    <property type="entry name" value="RuBisCO_lsu_C"/>
</dbReference>
<evidence type="ECO:0000313" key="3">
    <source>
        <dbReference type="EMBL" id="CAB4684375.1"/>
    </source>
</evidence>
<dbReference type="EMBL" id="CAFBLD010000003">
    <property type="protein sequence ID" value="CAB4862424.1"/>
    <property type="molecule type" value="Genomic_DNA"/>
</dbReference>
<dbReference type="GO" id="GO:0016984">
    <property type="term" value="F:ribulose-bisphosphate carboxylase activity"/>
    <property type="evidence" value="ECO:0007669"/>
    <property type="project" value="InterPro"/>
</dbReference>
<dbReference type="Gene3D" id="3.30.70.150">
    <property type="entry name" value="RuBisCO large subunit, N-terminal domain"/>
    <property type="match status" value="1"/>
</dbReference>
<evidence type="ECO:0000313" key="2">
    <source>
        <dbReference type="EMBL" id="CAB4340878.1"/>
    </source>
</evidence>
<proteinExistence type="predicted"/>
<dbReference type="EMBL" id="CAEZZW010000001">
    <property type="protein sequence ID" value="CAB4769584.1"/>
    <property type="molecule type" value="Genomic_DNA"/>
</dbReference>
<reference evidence="2" key="1">
    <citation type="submission" date="2020-05" db="EMBL/GenBank/DDBJ databases">
        <authorList>
            <person name="Chiriac C."/>
            <person name="Salcher M."/>
            <person name="Ghai R."/>
            <person name="Kavagutti S V."/>
        </authorList>
    </citation>
    <scope>NUCLEOTIDE SEQUENCE</scope>
</reference>
<organism evidence="2">
    <name type="scientific">freshwater metagenome</name>
    <dbReference type="NCBI Taxonomy" id="449393"/>
    <lineage>
        <taxon>unclassified sequences</taxon>
        <taxon>metagenomes</taxon>
        <taxon>ecological metagenomes</taxon>
    </lineage>
</organism>
<dbReference type="Gene3D" id="3.20.20.110">
    <property type="entry name" value="Ribulose bisphosphate carboxylase, large subunit, C-terminal domain"/>
    <property type="match status" value="1"/>
</dbReference>
<accession>A0A6J5ZHU0</accession>
<evidence type="ECO:0000313" key="10">
    <source>
        <dbReference type="EMBL" id="CAB5070229.1"/>
    </source>
</evidence>
<dbReference type="InterPro" id="IPR036376">
    <property type="entry name" value="RuBisCO_lsu_C_sf"/>
</dbReference>
<dbReference type="Pfam" id="PF00016">
    <property type="entry name" value="RuBisCO_large"/>
    <property type="match status" value="1"/>
</dbReference>
<dbReference type="AlphaFoldDB" id="A0A6J5ZHU0"/>
<dbReference type="EMBL" id="CAESAE010000005">
    <property type="protein sequence ID" value="CAB4340878.1"/>
    <property type="molecule type" value="Genomic_DNA"/>
</dbReference>
<evidence type="ECO:0000313" key="9">
    <source>
        <dbReference type="EMBL" id="CAB4986302.1"/>
    </source>
</evidence>
<dbReference type="GO" id="GO:0000287">
    <property type="term" value="F:magnesium ion binding"/>
    <property type="evidence" value="ECO:0007669"/>
    <property type="project" value="InterPro"/>
</dbReference>
<dbReference type="EMBL" id="CAEZXO010000001">
    <property type="protein sequence ID" value="CAB4684375.1"/>
    <property type="molecule type" value="Genomic_DNA"/>
</dbReference>
<dbReference type="GO" id="GO:0015977">
    <property type="term" value="P:carbon fixation"/>
    <property type="evidence" value="ECO:0007669"/>
    <property type="project" value="InterPro"/>
</dbReference>